<sequence>MLKKIVILIIVAYASLVFVLPDASASDITASFFTPADEFCQYGIVISDDRSLPGSQKKSLEVPAHGCSSNFTWGLLIAGTQLFFFRKR</sequence>
<keyword evidence="2" id="KW-1185">Reference proteome</keyword>
<protein>
    <submittedName>
        <fullName evidence="1">Uncharacterized protein</fullName>
    </submittedName>
</protein>
<comment type="caution">
    <text evidence="1">The sequence shown here is derived from an EMBL/GenBank/DDBJ whole genome shotgun (WGS) entry which is preliminary data.</text>
</comment>
<evidence type="ECO:0000313" key="2">
    <source>
        <dbReference type="Proteomes" id="UP001205919"/>
    </source>
</evidence>
<reference evidence="1 2" key="1">
    <citation type="submission" date="2022-06" db="EMBL/GenBank/DDBJ databases">
        <title>Isolation of gut microbiota from human fecal samples.</title>
        <authorList>
            <person name="Pamer E.G."/>
            <person name="Barat B."/>
            <person name="Waligurski E."/>
            <person name="Medina S."/>
            <person name="Paddock L."/>
            <person name="Mostad J."/>
        </authorList>
    </citation>
    <scope>NUCLEOTIDE SEQUENCE [LARGE SCALE GENOMIC DNA]</scope>
    <source>
        <strain evidence="1 2">DFI.9.90</strain>
    </source>
</reference>
<proteinExistence type="predicted"/>
<dbReference type="EMBL" id="JANFYT010000051">
    <property type="protein sequence ID" value="MCQ4815682.1"/>
    <property type="molecule type" value="Genomic_DNA"/>
</dbReference>
<name>A0AAW5K5H3_9BACT</name>
<gene>
    <name evidence="1" type="ORF">NE630_14700</name>
</gene>
<dbReference type="RefSeq" id="WP_256182406.1">
    <property type="nucleotide sequence ID" value="NZ_CAUHQN010000115.1"/>
</dbReference>
<dbReference type="AlphaFoldDB" id="A0AAW5K5H3"/>
<evidence type="ECO:0000313" key="1">
    <source>
        <dbReference type="EMBL" id="MCQ4815682.1"/>
    </source>
</evidence>
<dbReference type="Proteomes" id="UP001205919">
    <property type="component" value="Unassembled WGS sequence"/>
</dbReference>
<organism evidence="1 2">
    <name type="scientific">Cloacibacillus evryensis</name>
    <dbReference type="NCBI Taxonomy" id="508460"/>
    <lineage>
        <taxon>Bacteria</taxon>
        <taxon>Thermotogati</taxon>
        <taxon>Synergistota</taxon>
        <taxon>Synergistia</taxon>
        <taxon>Synergistales</taxon>
        <taxon>Synergistaceae</taxon>
        <taxon>Cloacibacillus</taxon>
    </lineage>
</organism>
<accession>A0AAW5K5H3</accession>